<gene>
    <name evidence="10" type="ORF">J3D65DRAFT_550755</name>
</gene>
<keyword evidence="7 8" id="KW-0503">Monooxygenase</keyword>
<protein>
    <submittedName>
        <fullName evidence="10">Cytochrome P450</fullName>
    </submittedName>
</protein>
<dbReference type="RefSeq" id="XP_066657091.1">
    <property type="nucleotide sequence ID" value="XM_066797007.1"/>
</dbReference>
<evidence type="ECO:0000256" key="4">
    <source>
        <dbReference type="ARBA" id="ARBA00022723"/>
    </source>
</evidence>
<keyword evidence="3 8" id="KW-0349">Heme</keyword>
<proteinExistence type="inferred from homology"/>
<organism evidence="10 11">
    <name type="scientific">Phyllosticta citribraziliensis</name>
    <dbReference type="NCBI Taxonomy" id="989973"/>
    <lineage>
        <taxon>Eukaryota</taxon>
        <taxon>Fungi</taxon>
        <taxon>Dikarya</taxon>
        <taxon>Ascomycota</taxon>
        <taxon>Pezizomycotina</taxon>
        <taxon>Dothideomycetes</taxon>
        <taxon>Dothideomycetes incertae sedis</taxon>
        <taxon>Botryosphaeriales</taxon>
        <taxon>Phyllostictaceae</taxon>
        <taxon>Phyllosticta</taxon>
    </lineage>
</organism>
<reference evidence="10 11" key="1">
    <citation type="submission" date="2024-04" db="EMBL/GenBank/DDBJ databases">
        <title>Phyllosticta paracitricarpa is synonymous to the EU quarantine fungus P. citricarpa based on phylogenomic analyses.</title>
        <authorList>
            <consortium name="Lawrence Berkeley National Laboratory"/>
            <person name="Van ingen-buijs V.A."/>
            <person name="Van westerhoven A.C."/>
            <person name="Haridas S."/>
            <person name="Skiadas P."/>
            <person name="Martin F."/>
            <person name="Groenewald J.Z."/>
            <person name="Crous P.W."/>
            <person name="Seidl M.F."/>
        </authorList>
    </citation>
    <scope>NUCLEOTIDE SEQUENCE [LARGE SCALE GENOMIC DNA]</scope>
    <source>
        <strain evidence="10 11">CPC 17464</strain>
    </source>
</reference>
<accession>A0ABR1M0K0</accession>
<evidence type="ECO:0000313" key="11">
    <source>
        <dbReference type="Proteomes" id="UP001360953"/>
    </source>
</evidence>
<dbReference type="CDD" id="cd11041">
    <property type="entry name" value="CYP503A1-like"/>
    <property type="match status" value="1"/>
</dbReference>
<keyword evidence="5 8" id="KW-0560">Oxidoreductase</keyword>
<keyword evidence="4 8" id="KW-0479">Metal-binding</keyword>
<evidence type="ECO:0000256" key="5">
    <source>
        <dbReference type="ARBA" id="ARBA00023002"/>
    </source>
</evidence>
<keyword evidence="9" id="KW-0472">Membrane</keyword>
<dbReference type="GeneID" id="92029913"/>
<name>A0ABR1M0K0_9PEZI</name>
<dbReference type="Proteomes" id="UP001360953">
    <property type="component" value="Unassembled WGS sequence"/>
</dbReference>
<dbReference type="PRINTS" id="PR00465">
    <property type="entry name" value="EP450IV"/>
</dbReference>
<dbReference type="InterPro" id="IPR001128">
    <property type="entry name" value="Cyt_P450"/>
</dbReference>
<dbReference type="Gene3D" id="1.10.630.10">
    <property type="entry name" value="Cytochrome P450"/>
    <property type="match status" value="1"/>
</dbReference>
<dbReference type="EMBL" id="JBBPEH010000004">
    <property type="protein sequence ID" value="KAK7539820.1"/>
    <property type="molecule type" value="Genomic_DNA"/>
</dbReference>
<feature type="transmembrane region" description="Helical" evidence="9">
    <location>
        <begin position="15"/>
        <end position="36"/>
    </location>
</feature>
<dbReference type="PANTHER" id="PTHR46206">
    <property type="entry name" value="CYTOCHROME P450"/>
    <property type="match status" value="1"/>
</dbReference>
<evidence type="ECO:0000256" key="2">
    <source>
        <dbReference type="ARBA" id="ARBA00010617"/>
    </source>
</evidence>
<keyword evidence="11" id="KW-1185">Reference proteome</keyword>
<dbReference type="SUPFAM" id="SSF48264">
    <property type="entry name" value="Cytochrome P450"/>
    <property type="match status" value="1"/>
</dbReference>
<comment type="similarity">
    <text evidence="2 8">Belongs to the cytochrome P450 family.</text>
</comment>
<evidence type="ECO:0000256" key="7">
    <source>
        <dbReference type="ARBA" id="ARBA00023033"/>
    </source>
</evidence>
<dbReference type="InterPro" id="IPR002403">
    <property type="entry name" value="Cyt_P450_E_grp-IV"/>
</dbReference>
<keyword evidence="9" id="KW-1133">Transmembrane helix</keyword>
<evidence type="ECO:0000256" key="1">
    <source>
        <dbReference type="ARBA" id="ARBA00001971"/>
    </source>
</evidence>
<dbReference type="InterPro" id="IPR036396">
    <property type="entry name" value="Cyt_P450_sf"/>
</dbReference>
<comment type="cofactor">
    <cofactor evidence="1">
        <name>heme</name>
        <dbReference type="ChEBI" id="CHEBI:30413"/>
    </cofactor>
</comment>
<evidence type="ECO:0000313" key="10">
    <source>
        <dbReference type="EMBL" id="KAK7539820.1"/>
    </source>
</evidence>
<keyword evidence="9" id="KW-0812">Transmembrane</keyword>
<dbReference type="PANTHER" id="PTHR46206:SF1">
    <property type="entry name" value="P450, PUTATIVE (EUROFUNG)-RELATED"/>
    <property type="match status" value="1"/>
</dbReference>
<keyword evidence="6 8" id="KW-0408">Iron</keyword>
<evidence type="ECO:0000256" key="3">
    <source>
        <dbReference type="ARBA" id="ARBA00022617"/>
    </source>
</evidence>
<dbReference type="Pfam" id="PF00067">
    <property type="entry name" value="p450"/>
    <property type="match status" value="1"/>
</dbReference>
<evidence type="ECO:0000256" key="6">
    <source>
        <dbReference type="ARBA" id="ARBA00023004"/>
    </source>
</evidence>
<dbReference type="PROSITE" id="PS00086">
    <property type="entry name" value="CYTOCHROME_P450"/>
    <property type="match status" value="1"/>
</dbReference>
<comment type="caution">
    <text evidence="10">The sequence shown here is derived from an EMBL/GenBank/DDBJ whole genome shotgun (WGS) entry which is preliminary data.</text>
</comment>
<evidence type="ECO:0000256" key="9">
    <source>
        <dbReference type="SAM" id="Phobius"/>
    </source>
</evidence>
<sequence length="547" mass="63009">MFYDKVVTELRELGVRHVLLALLVYLIVATVWLNYFRQPRCPKSIPHVGQDPHGWLSPIRGFGKRLEWAKEGYEKYNKHNRTFVLSRTPGSPNDLVLPRSQLAWFVEQPDSVLSTTAAHYRMLAGAYAFQDHRVMTEVYQEHVVHKLLQRNVKSMLPDLWDEITIVLDEQLGTEPGVWRDVKLWNMVSNTMPRIAHMMFVGRPVCRIPEYLKAVAGHALGVASCMWFRDMTPAALVPLVARLAALPNWIFWRRTAKYTLPMVRRQLADMERKLREPEWEWQPPNNFWTWYIRVALEEGRLDQLDPVLMTKRLMPLNFASIHTSTLTALSLILDLVSSDPKRGYLDAIRSEVAQVLREHGTLCSKEALAKLHKTDSAVRESIRLSNFAQTLLHKEVVAPEGLTNEAEGWHAPKGTLLCFASGCIHHDPDVYDSPWEYDPFRFSRAQEEQEARSDGERKVFRKHQGSIVTTGDSYLAFGHGKHACPGRFFAAYVMKMLLACLVINYEIKPLERRPLYEWFGMVMIPPTGTSIQVRRKGKRKGRKEKGCI</sequence>
<evidence type="ECO:0000256" key="8">
    <source>
        <dbReference type="RuleBase" id="RU000461"/>
    </source>
</evidence>
<dbReference type="InterPro" id="IPR017972">
    <property type="entry name" value="Cyt_P450_CS"/>
</dbReference>